<dbReference type="AlphaFoldDB" id="K2G3L2"/>
<name>K2G3L2_9BACT</name>
<sequence>MLDYLWDQGFIFLFRILLIEYAIFCIPQAYATEQVRGIVTWFAIVDILGICECHTESIMEFIHSYRDSFVYELISTSSHAAIEDIMRFFLFEWIRYILAICDEWGFLYVAGVPDIIISRYSFIWKGIQGSSGFWQQVPSYHFFQFRLIQRFEPGNFCFISFWRKRLIEYMIALIDKIYASEAIVASFAEIKVRGVSASEYMETVRQIPASRAGHNFIYVLRLVDLKAINCILAVSYIPRIKALLIISSRSDQVAIFRVHCKICIFAILVAHASHAYLWDRSEQLFPLSEKAFIEIEIPRIIFGIPFVRPPFIDAVYGIILIGRIHWNYAFSGSGAFSLIQMPFIPEW</sequence>
<dbReference type="EMBL" id="AMFJ01000090">
    <property type="protein sequence ID" value="EKE29833.1"/>
    <property type="molecule type" value="Genomic_DNA"/>
</dbReference>
<protein>
    <submittedName>
        <fullName evidence="1">Uncharacterized protein</fullName>
    </submittedName>
</protein>
<accession>K2G3L2</accession>
<evidence type="ECO:0000313" key="1">
    <source>
        <dbReference type="EMBL" id="EKE29833.1"/>
    </source>
</evidence>
<proteinExistence type="predicted"/>
<gene>
    <name evidence="1" type="ORF">ACD_2C00090G0001</name>
</gene>
<reference evidence="1" key="1">
    <citation type="journal article" date="2012" name="Science">
        <title>Fermentation, hydrogen, and sulfur metabolism in multiple uncultivated bacterial phyla.</title>
        <authorList>
            <person name="Wrighton K.C."/>
            <person name="Thomas B.C."/>
            <person name="Sharon I."/>
            <person name="Miller C.S."/>
            <person name="Castelle C.J."/>
            <person name="VerBerkmoes N.C."/>
            <person name="Wilkins M.J."/>
            <person name="Hettich R.L."/>
            <person name="Lipton M.S."/>
            <person name="Williams K.H."/>
            <person name="Long P.E."/>
            <person name="Banfield J.F."/>
        </authorList>
    </citation>
    <scope>NUCLEOTIDE SEQUENCE [LARGE SCALE GENOMIC DNA]</scope>
</reference>
<organism evidence="1">
    <name type="scientific">uncultured bacterium</name>
    <name type="common">gcode 4</name>
    <dbReference type="NCBI Taxonomy" id="1234023"/>
    <lineage>
        <taxon>Bacteria</taxon>
        <taxon>environmental samples</taxon>
    </lineage>
</organism>
<comment type="caution">
    <text evidence="1">The sequence shown here is derived from an EMBL/GenBank/DDBJ whole genome shotgun (WGS) entry which is preliminary data.</text>
</comment>